<dbReference type="GO" id="GO:0016020">
    <property type="term" value="C:membrane"/>
    <property type="evidence" value="ECO:0007669"/>
    <property type="project" value="TreeGrafter"/>
</dbReference>
<evidence type="ECO:0000256" key="4">
    <source>
        <dbReference type="ARBA" id="ARBA00022529"/>
    </source>
</evidence>
<feature type="domain" description="Reelin" evidence="11">
    <location>
        <begin position="12"/>
        <end position="192"/>
    </location>
</feature>
<dbReference type="Proteomes" id="UP000245119">
    <property type="component" value="Linkage Group LG10"/>
</dbReference>
<evidence type="ECO:0000256" key="10">
    <source>
        <dbReference type="SAM" id="SignalP"/>
    </source>
</evidence>
<feature type="chain" id="PRO_5015425816" description="Reelin domain-containing protein" evidence="10">
    <location>
        <begin position="26"/>
        <end position="509"/>
    </location>
</feature>
<keyword evidence="9" id="KW-0812">Transmembrane</keyword>
<dbReference type="InterPro" id="IPR002861">
    <property type="entry name" value="Reeler_dom"/>
</dbReference>
<dbReference type="STRING" id="400727.A0A2T7NPM6"/>
<dbReference type="EMBL" id="PZQS01000010">
    <property type="protein sequence ID" value="PVD23102.1"/>
    <property type="molecule type" value="Genomic_DNA"/>
</dbReference>
<feature type="domain" description="Reelin" evidence="11">
    <location>
        <begin position="284"/>
        <end position="472"/>
    </location>
</feature>
<evidence type="ECO:0000256" key="8">
    <source>
        <dbReference type="ARBA" id="ARBA00023022"/>
    </source>
</evidence>
<organism evidence="12 13">
    <name type="scientific">Pomacea canaliculata</name>
    <name type="common">Golden apple snail</name>
    <dbReference type="NCBI Taxonomy" id="400727"/>
    <lineage>
        <taxon>Eukaryota</taxon>
        <taxon>Metazoa</taxon>
        <taxon>Spiralia</taxon>
        <taxon>Lophotrochozoa</taxon>
        <taxon>Mollusca</taxon>
        <taxon>Gastropoda</taxon>
        <taxon>Caenogastropoda</taxon>
        <taxon>Architaenioglossa</taxon>
        <taxon>Ampullarioidea</taxon>
        <taxon>Ampullariidae</taxon>
        <taxon>Pomacea</taxon>
    </lineage>
</organism>
<sequence length="509" mass="54459">MKTPVLMPMLFPLVVLLSCCGPSLGYSTGPPTSACTDMYPEGHNADAQTTILPFELLVSNTTFTPNAKIVVTLQVKSSMPTMFFKGMFVQARLAGNCSNTSPVGTFSIPTGDTYLQLLSCGQLSSSISHKNSLVQIHSKNFTWTAPSTATGRIFFRATVVKSKQEFWTNVFSPYVKPVSDTSSPPTTGCEVRKTLVQTSTPASSSYKTSSTVSSSTRVSSTLTTRTTTRLTTKRTTSLYTSGTSIISPARLLAAVACVIALAARSFVCLLRFYPEVEKMLAILFSAVLLSCCGPSLAYSEGAPQSACVDMFPSGHDVKAQSSTPPYELLVSSTSLTANTQYSVTLQLKADTNTHHFVGLFVQARLADDCSVTSPIGNFSIPSYEQFLMQMSCNAANDALTQNNAVMSMEESKWFTWTSPPTIPGTIYFRATVVYEKTSFWTNVYSNFLLPSGAKPNPQVCALVPTTTSSTTTVTSTKVSSTVRTSDASIVSLAGVLTAVVGVVALAARM</sequence>
<dbReference type="OrthoDB" id="2419613at2759"/>
<protein>
    <recommendedName>
        <fullName evidence="11">Reelin domain-containing protein</fullName>
    </recommendedName>
</protein>
<keyword evidence="13" id="KW-1185">Reference proteome</keyword>
<evidence type="ECO:0000313" key="13">
    <source>
        <dbReference type="Proteomes" id="UP000245119"/>
    </source>
</evidence>
<evidence type="ECO:0000256" key="9">
    <source>
        <dbReference type="SAM" id="Phobius"/>
    </source>
</evidence>
<evidence type="ECO:0000256" key="5">
    <source>
        <dbReference type="ARBA" id="ARBA00022588"/>
    </source>
</evidence>
<evidence type="ECO:0000313" key="12">
    <source>
        <dbReference type="EMBL" id="PVD23102.1"/>
    </source>
</evidence>
<keyword evidence="8" id="KW-0044">Antibiotic</keyword>
<reference evidence="12 13" key="1">
    <citation type="submission" date="2018-04" db="EMBL/GenBank/DDBJ databases">
        <title>The genome of golden apple snail Pomacea canaliculata provides insight into stress tolerance and invasive adaptation.</title>
        <authorList>
            <person name="Liu C."/>
            <person name="Liu B."/>
            <person name="Ren Y."/>
            <person name="Zhang Y."/>
            <person name="Wang H."/>
            <person name="Li S."/>
            <person name="Jiang F."/>
            <person name="Yin L."/>
            <person name="Zhang G."/>
            <person name="Qian W."/>
            <person name="Fan W."/>
        </authorList>
    </citation>
    <scope>NUCLEOTIDE SEQUENCE [LARGE SCALE GENOMIC DNA]</scope>
    <source>
        <strain evidence="12">SZHN2017</strain>
        <tissue evidence="12">Muscle</tissue>
    </source>
</reference>
<keyword evidence="6 10" id="KW-0732">Signal</keyword>
<evidence type="ECO:0000256" key="3">
    <source>
        <dbReference type="ARBA" id="ARBA00022525"/>
    </source>
</evidence>
<dbReference type="PANTHER" id="PTHR45828">
    <property type="entry name" value="CYTOCHROME B561/FERRIC REDUCTASE TRANSMEMBRANE"/>
    <property type="match status" value="1"/>
</dbReference>
<proteinExistence type="inferred from homology"/>
<dbReference type="PROSITE" id="PS51019">
    <property type="entry name" value="REELIN"/>
    <property type="match status" value="2"/>
</dbReference>
<evidence type="ECO:0000256" key="2">
    <source>
        <dbReference type="ARBA" id="ARBA00008501"/>
    </source>
</evidence>
<keyword evidence="9" id="KW-1133">Transmembrane helix</keyword>
<dbReference type="PANTHER" id="PTHR45828:SF9">
    <property type="entry name" value="CELL WALL INTEGRITY AND STRESS RESPONSE COMPONENT 4-LIKE-RELATED"/>
    <property type="match status" value="1"/>
</dbReference>
<dbReference type="Pfam" id="PF02014">
    <property type="entry name" value="Reeler"/>
    <property type="match status" value="2"/>
</dbReference>
<comment type="caution">
    <text evidence="12">The sequence shown here is derived from an EMBL/GenBank/DDBJ whole genome shotgun (WGS) entry which is preliminary data.</text>
</comment>
<dbReference type="CDD" id="cd08544">
    <property type="entry name" value="Reeler"/>
    <property type="match status" value="2"/>
</dbReference>
<keyword evidence="7" id="KW-0391">Immunity</keyword>
<evidence type="ECO:0000256" key="6">
    <source>
        <dbReference type="ARBA" id="ARBA00022729"/>
    </source>
</evidence>
<evidence type="ECO:0000259" key="11">
    <source>
        <dbReference type="PROSITE" id="PS51019"/>
    </source>
</evidence>
<comment type="similarity">
    <text evidence="2">Belongs to the insect defense protein family.</text>
</comment>
<dbReference type="InterPro" id="IPR042307">
    <property type="entry name" value="Reeler_sf"/>
</dbReference>
<name>A0A2T7NPM6_POMCA</name>
<dbReference type="Gene3D" id="2.60.40.4060">
    <property type="entry name" value="Reeler domain"/>
    <property type="match status" value="2"/>
</dbReference>
<keyword evidence="5" id="KW-0399">Innate immunity</keyword>
<dbReference type="InterPro" id="IPR051237">
    <property type="entry name" value="Ferric-chelate_Red/DefProt"/>
</dbReference>
<keyword evidence="9" id="KW-0472">Membrane</keyword>
<feature type="signal peptide" evidence="10">
    <location>
        <begin position="1"/>
        <end position="25"/>
    </location>
</feature>
<keyword evidence="3" id="KW-0964">Secreted</keyword>
<gene>
    <name evidence="12" type="ORF">C0Q70_16364</name>
</gene>
<comment type="subcellular location">
    <subcellularLocation>
        <location evidence="1">Secreted</location>
    </subcellularLocation>
</comment>
<keyword evidence="4" id="KW-0929">Antimicrobial</keyword>
<dbReference type="AlphaFoldDB" id="A0A2T7NPM6"/>
<feature type="transmembrane region" description="Helical" evidence="9">
    <location>
        <begin position="487"/>
        <end position="507"/>
    </location>
</feature>
<accession>A0A2T7NPM6</accession>
<dbReference type="PROSITE" id="PS51257">
    <property type="entry name" value="PROKAR_LIPOPROTEIN"/>
    <property type="match status" value="1"/>
</dbReference>
<evidence type="ECO:0000256" key="7">
    <source>
        <dbReference type="ARBA" id="ARBA00022859"/>
    </source>
</evidence>
<evidence type="ECO:0000256" key="1">
    <source>
        <dbReference type="ARBA" id="ARBA00004613"/>
    </source>
</evidence>